<proteinExistence type="predicted"/>
<feature type="repeat" description="ANK" evidence="3">
    <location>
        <begin position="309"/>
        <end position="344"/>
    </location>
</feature>
<accession>A0A3P3Y6C2</accession>
<evidence type="ECO:0000256" key="1">
    <source>
        <dbReference type="ARBA" id="ARBA00022737"/>
    </source>
</evidence>
<dbReference type="PANTHER" id="PTHR24161:SF121">
    <property type="entry name" value="M-PHASE PHOSPHOPROTEIN 8"/>
    <property type="match status" value="1"/>
</dbReference>
<dbReference type="SUPFAM" id="SSF48403">
    <property type="entry name" value="Ankyrin repeat"/>
    <property type="match status" value="1"/>
</dbReference>
<dbReference type="InterPro" id="IPR036770">
    <property type="entry name" value="Ankyrin_rpt-contain_sf"/>
</dbReference>
<evidence type="ECO:0000256" key="3">
    <source>
        <dbReference type="PROSITE-ProRule" id="PRU00023"/>
    </source>
</evidence>
<dbReference type="AlphaFoldDB" id="A0A3P3Y6C2"/>
<gene>
    <name evidence="4" type="ORF">PLBR_LOCUS2879</name>
</gene>
<feature type="repeat" description="ANK" evidence="3">
    <location>
        <begin position="377"/>
        <end position="409"/>
    </location>
</feature>
<evidence type="ECO:0000313" key="5">
    <source>
        <dbReference type="Proteomes" id="UP000290189"/>
    </source>
</evidence>
<dbReference type="InterPro" id="IPR002110">
    <property type="entry name" value="Ankyrin_rpt"/>
</dbReference>
<dbReference type="Gene3D" id="1.25.40.20">
    <property type="entry name" value="Ankyrin repeat-containing domain"/>
    <property type="match status" value="4"/>
</dbReference>
<dbReference type="Pfam" id="PF00023">
    <property type="entry name" value="Ank"/>
    <property type="match status" value="1"/>
</dbReference>
<organism evidence="4 5">
    <name type="scientific">Plasmodiophora brassicae</name>
    <name type="common">Clubroot disease agent</name>
    <dbReference type="NCBI Taxonomy" id="37360"/>
    <lineage>
        <taxon>Eukaryota</taxon>
        <taxon>Sar</taxon>
        <taxon>Rhizaria</taxon>
        <taxon>Endomyxa</taxon>
        <taxon>Phytomyxea</taxon>
        <taxon>Plasmodiophorida</taxon>
        <taxon>Plasmodiophoridae</taxon>
        <taxon>Plasmodiophora</taxon>
    </lineage>
</organism>
<reference evidence="4 5" key="1">
    <citation type="submission" date="2018-03" db="EMBL/GenBank/DDBJ databases">
        <authorList>
            <person name="Fogelqvist J."/>
        </authorList>
    </citation>
    <scope>NUCLEOTIDE SEQUENCE [LARGE SCALE GENOMIC DNA]</scope>
</reference>
<feature type="repeat" description="ANK" evidence="3">
    <location>
        <begin position="275"/>
        <end position="307"/>
    </location>
</feature>
<protein>
    <submittedName>
        <fullName evidence="4">Uncharacterized protein</fullName>
    </submittedName>
</protein>
<feature type="repeat" description="ANK" evidence="3">
    <location>
        <begin position="506"/>
        <end position="538"/>
    </location>
</feature>
<keyword evidence="2 3" id="KW-0040">ANK repeat</keyword>
<dbReference type="SMART" id="SM00248">
    <property type="entry name" value="ANK"/>
    <property type="match status" value="9"/>
</dbReference>
<dbReference type="Proteomes" id="UP000290189">
    <property type="component" value="Unassembled WGS sequence"/>
</dbReference>
<keyword evidence="4" id="KW-0496">Mitochondrion</keyword>
<geneLocation type="mitochondrion" evidence="4"/>
<feature type="repeat" description="ANK" evidence="3">
    <location>
        <begin position="411"/>
        <end position="443"/>
    </location>
</feature>
<dbReference type="PROSITE" id="PS50088">
    <property type="entry name" value="ANK_REPEAT"/>
    <property type="match status" value="6"/>
</dbReference>
<evidence type="ECO:0000313" key="4">
    <source>
        <dbReference type="EMBL" id="SPQ95664.1"/>
    </source>
</evidence>
<sequence>MTAPNASLVTVPADVLSPLLSFLGPRDCSSVLCTSRSLRLTKAQRLGALIGSVARHRAARYKQYRLTRAMDTVPGRYRAMLVEALLHTFKVGDRDAQLALGFCARHDATDWLTHLVRLGHRFTHERRDMSTHQLLAYRVLVDRNVNANHELTGAAQNLRTLFLSEDDCRALYSIVTDMQQRTDLSWHLDIISLLRHRFNWHDSVFVQPDLDEAPQSAVETRLQLLRFVLEHGCDPNRSPNLLPKSCATWSGRAHGPVQRLLLEFGQATEYVSDNDDMTALQMAAARAHVAIVQDLLEAGADPNAAQKSSRLTALHHAANSQRHEAAAVIRAVVEYGADPNAVDGDGLSSLHYACTRGNLPCVEALCQAGADPNIETCPMTPLMMAAAQGHDQVVQALVKCGATVNGKTRAKGQTVLHIACEHERFSTVDILLANGASTNEVDAEGASALIGAISRGQPQMVIHLLNHHAIPDRTSLHVAAKLGYVDIMQELLRRNVVWIDEREPGSERTALMVAACTGQLGAVALLIESGADKNLIDRNGERFSVSAGHHETHTSSSGHTALTIATKAGQQAARDMLRASGARSSRKRRTLSALLCTVPRNAPKSSR</sequence>
<dbReference type="EMBL" id="OVEO01000004">
    <property type="protein sequence ID" value="SPQ95664.1"/>
    <property type="molecule type" value="Genomic_DNA"/>
</dbReference>
<feature type="repeat" description="ANK" evidence="3">
    <location>
        <begin position="345"/>
        <end position="377"/>
    </location>
</feature>
<dbReference type="PANTHER" id="PTHR24161">
    <property type="entry name" value="ANK_REP_REGION DOMAIN-CONTAINING PROTEIN-RELATED"/>
    <property type="match status" value="1"/>
</dbReference>
<name>A0A3P3Y6C2_PLABS</name>
<keyword evidence="1" id="KW-0677">Repeat</keyword>
<dbReference type="PROSITE" id="PS50297">
    <property type="entry name" value="ANK_REP_REGION"/>
    <property type="match status" value="6"/>
</dbReference>
<evidence type="ECO:0000256" key="2">
    <source>
        <dbReference type="ARBA" id="ARBA00023043"/>
    </source>
</evidence>
<dbReference type="Pfam" id="PF12796">
    <property type="entry name" value="Ank_2"/>
    <property type="match status" value="3"/>
</dbReference>